<keyword evidence="8 10" id="KW-1133">Transmembrane helix</keyword>
<keyword evidence="4" id="KW-1003">Cell membrane</keyword>
<sequence length="200" mass="21487">MATSKEAPKKEAAADEAAPAPKKSKKLLIIILAAVVLLGAIGGGAYALLAKKKVATEGEEAAAEEAPAHAVHEWPKFDPNKPPVFLPLEPFTVNLQPDNGAEQFLQVVASLRVIDAHVGDQVKAFMPQIRHEVLSLLSGKKPSEITSPEGREELATEMKEIINVIMGFEPPPVSKKKKKTSDPEPVGPVVSVFFTQFIVQ</sequence>
<reference evidence="11 12" key="1">
    <citation type="submission" date="2024-07" db="EMBL/GenBank/DDBJ databases">
        <title>Uliginosibacterium flavum JJ3220;KACC:17644.</title>
        <authorList>
            <person name="Kim M.K."/>
        </authorList>
    </citation>
    <scope>NUCLEOTIDE SEQUENCE [LARGE SCALE GENOMIC DNA]</scope>
    <source>
        <strain evidence="11 12">KACC:17644</strain>
    </source>
</reference>
<gene>
    <name evidence="11" type="ORF">ABXR19_14585</name>
</gene>
<dbReference type="PANTHER" id="PTHR35091">
    <property type="entry name" value="FLAGELLAR PROTEIN FLIL"/>
    <property type="match status" value="1"/>
</dbReference>
<comment type="caution">
    <text evidence="11">The sequence shown here is derived from an EMBL/GenBank/DDBJ whole genome shotgun (WGS) entry which is preliminary data.</text>
</comment>
<evidence type="ECO:0000256" key="7">
    <source>
        <dbReference type="ARBA" id="ARBA00022779"/>
    </source>
</evidence>
<protein>
    <recommendedName>
        <fullName evidence="10">Flagellar protein FliL</fullName>
    </recommendedName>
</protein>
<keyword evidence="11" id="KW-0966">Cell projection</keyword>
<proteinExistence type="inferred from homology"/>
<evidence type="ECO:0000256" key="1">
    <source>
        <dbReference type="ARBA" id="ARBA00002254"/>
    </source>
</evidence>
<evidence type="ECO:0000313" key="12">
    <source>
        <dbReference type="Proteomes" id="UP001549691"/>
    </source>
</evidence>
<feature type="transmembrane region" description="Helical" evidence="10">
    <location>
        <begin position="27"/>
        <end position="49"/>
    </location>
</feature>
<organism evidence="11 12">
    <name type="scientific">Uliginosibacterium flavum</name>
    <dbReference type="NCBI Taxonomy" id="1396831"/>
    <lineage>
        <taxon>Bacteria</taxon>
        <taxon>Pseudomonadati</taxon>
        <taxon>Pseudomonadota</taxon>
        <taxon>Betaproteobacteria</taxon>
        <taxon>Rhodocyclales</taxon>
        <taxon>Zoogloeaceae</taxon>
        <taxon>Uliginosibacterium</taxon>
    </lineage>
</organism>
<keyword evidence="10" id="KW-0997">Cell inner membrane</keyword>
<dbReference type="PANTHER" id="PTHR35091:SF2">
    <property type="entry name" value="FLAGELLAR PROTEIN FLIL"/>
    <property type="match status" value="1"/>
</dbReference>
<evidence type="ECO:0000256" key="4">
    <source>
        <dbReference type="ARBA" id="ARBA00022475"/>
    </source>
</evidence>
<accession>A0ABV2TNA6</accession>
<dbReference type="Proteomes" id="UP001549691">
    <property type="component" value="Unassembled WGS sequence"/>
</dbReference>
<dbReference type="InterPro" id="IPR005503">
    <property type="entry name" value="FliL"/>
</dbReference>
<keyword evidence="12" id="KW-1185">Reference proteome</keyword>
<dbReference type="Pfam" id="PF03748">
    <property type="entry name" value="FliL"/>
    <property type="match status" value="1"/>
</dbReference>
<keyword evidence="11" id="KW-0282">Flagellum</keyword>
<comment type="similarity">
    <text evidence="3 10">Belongs to the FliL family.</text>
</comment>
<evidence type="ECO:0000256" key="5">
    <source>
        <dbReference type="ARBA" id="ARBA00022500"/>
    </source>
</evidence>
<keyword evidence="7 10" id="KW-0283">Flagellar rotation</keyword>
<keyword evidence="9 10" id="KW-0472">Membrane</keyword>
<dbReference type="RefSeq" id="WP_354601873.1">
    <property type="nucleotide sequence ID" value="NZ_JBEWZI010000016.1"/>
</dbReference>
<evidence type="ECO:0000256" key="9">
    <source>
        <dbReference type="ARBA" id="ARBA00023136"/>
    </source>
</evidence>
<comment type="subcellular location">
    <subcellularLocation>
        <location evidence="10">Cell inner membrane</location>
    </subcellularLocation>
    <subcellularLocation>
        <location evidence="2">Cell membrane</location>
        <topology evidence="2">Single-pass membrane protein</topology>
    </subcellularLocation>
</comment>
<comment type="function">
    <text evidence="1 10">Controls the rotational direction of flagella during chemotaxis.</text>
</comment>
<evidence type="ECO:0000256" key="8">
    <source>
        <dbReference type="ARBA" id="ARBA00022989"/>
    </source>
</evidence>
<evidence type="ECO:0000256" key="2">
    <source>
        <dbReference type="ARBA" id="ARBA00004162"/>
    </source>
</evidence>
<keyword evidence="5 10" id="KW-0145">Chemotaxis</keyword>
<keyword evidence="6 10" id="KW-0812">Transmembrane</keyword>
<keyword evidence="11" id="KW-0969">Cilium</keyword>
<evidence type="ECO:0000256" key="3">
    <source>
        <dbReference type="ARBA" id="ARBA00008281"/>
    </source>
</evidence>
<name>A0ABV2TNA6_9RHOO</name>
<dbReference type="EMBL" id="JBEWZI010000016">
    <property type="protein sequence ID" value="MET7015414.1"/>
    <property type="molecule type" value="Genomic_DNA"/>
</dbReference>
<evidence type="ECO:0000256" key="10">
    <source>
        <dbReference type="RuleBase" id="RU364125"/>
    </source>
</evidence>
<evidence type="ECO:0000256" key="6">
    <source>
        <dbReference type="ARBA" id="ARBA00022692"/>
    </source>
</evidence>
<evidence type="ECO:0000313" key="11">
    <source>
        <dbReference type="EMBL" id="MET7015414.1"/>
    </source>
</evidence>